<gene>
    <name evidence="2" type="ORF">BCON_0452g00020</name>
</gene>
<name>A0A4Z1HDX1_9HELO</name>
<dbReference type="OrthoDB" id="62952at2759"/>
<dbReference type="Proteomes" id="UP000297527">
    <property type="component" value="Unassembled WGS sequence"/>
</dbReference>
<reference evidence="2 3" key="1">
    <citation type="submission" date="2017-12" db="EMBL/GenBank/DDBJ databases">
        <title>Comparative genomics of Botrytis spp.</title>
        <authorList>
            <person name="Valero-Jimenez C.A."/>
            <person name="Tapia P."/>
            <person name="Veloso J."/>
            <person name="Silva-Moreno E."/>
            <person name="Staats M."/>
            <person name="Valdes J.H."/>
            <person name="Van Kan J.A.L."/>
        </authorList>
    </citation>
    <scope>NUCLEOTIDE SEQUENCE [LARGE SCALE GENOMIC DNA]</scope>
    <source>
        <strain evidence="2 3">MUCL11595</strain>
    </source>
</reference>
<evidence type="ECO:0000313" key="3">
    <source>
        <dbReference type="Proteomes" id="UP000297527"/>
    </source>
</evidence>
<organism evidence="2 3">
    <name type="scientific">Botryotinia convoluta</name>
    <dbReference type="NCBI Taxonomy" id="54673"/>
    <lineage>
        <taxon>Eukaryota</taxon>
        <taxon>Fungi</taxon>
        <taxon>Dikarya</taxon>
        <taxon>Ascomycota</taxon>
        <taxon>Pezizomycotina</taxon>
        <taxon>Leotiomycetes</taxon>
        <taxon>Helotiales</taxon>
        <taxon>Sclerotiniaceae</taxon>
        <taxon>Botryotinia</taxon>
    </lineage>
</organism>
<proteinExistence type="predicted"/>
<accession>A0A4Z1HDX1</accession>
<dbReference type="AlphaFoldDB" id="A0A4Z1HDX1"/>
<sequence>MDITEANNQAASAFITIIPPSLQNIPTEIRRNIFICLLVSTELAEASSIDQIERYGADVKYGLSPQVLLVCRLFHEEGKEILYGLNHFIVESLPNIRIESLNAIQPFTLCSPLTRWDNQPTTHLPTNSIQKTLLHRNQGIRLVRKWRIILSARLYELRSQDGLVELCRLLCELQVLSGGSLLRELDVCIIPKGVEVKHGYLDAVDMREILVPLELLRNIPRVSIRTASISEIPDFVCRDQWFDTPLVTKSMLPTAPYRRLLIDLMRGNSEVELSTKMFTALLEYAQAFERDPKFKKVMSLSFEEVATLMAGEFSTLSDNPFLNKEFHPKGLAHTIEAGLQRARYMIEIINGDITQTTKFKEERSVILQYLERQFFRISYASQELVEFVKLQKQKWGVFDPACTKQYNGFDMVIYTEAMVLLEDYVASFTRELDASTKRAVRAQFGLFGHRYEFMARETNLKRCRVAYNRRDPIIFRKYFQKVVGDMELQYFMILTTRSKLYDWDAGNRVPDIKITPLSSLEAWEIRWDIEEPTVTAITESEAQRIQHDLQRQIAQQIFLAQQTAAHENQASQGSDTVDGDGTDGQNVNIENNAEETHITGMELDELANWESLPYHEDDEFYELTFQLDDNQSRPPSIVNAPISSDSASENDFYEELFRDHPDDESFDLETEDENEFGEDLVNSGGAILHVLPWLADSASSLPHVFPWMTHSQQ</sequence>
<protein>
    <submittedName>
        <fullName evidence="2">Uncharacterized protein</fullName>
    </submittedName>
</protein>
<feature type="region of interest" description="Disordered" evidence="1">
    <location>
        <begin position="564"/>
        <end position="588"/>
    </location>
</feature>
<evidence type="ECO:0000256" key="1">
    <source>
        <dbReference type="SAM" id="MobiDB-lite"/>
    </source>
</evidence>
<evidence type="ECO:0000313" key="2">
    <source>
        <dbReference type="EMBL" id="TGO44870.1"/>
    </source>
</evidence>
<dbReference type="EMBL" id="PQXN01000450">
    <property type="protein sequence ID" value="TGO44870.1"/>
    <property type="molecule type" value="Genomic_DNA"/>
</dbReference>
<comment type="caution">
    <text evidence="2">The sequence shown here is derived from an EMBL/GenBank/DDBJ whole genome shotgun (WGS) entry which is preliminary data.</text>
</comment>
<keyword evidence="3" id="KW-1185">Reference proteome</keyword>